<dbReference type="HAMAP" id="MF_02093">
    <property type="entry name" value="Beta_carotene_diox"/>
    <property type="match status" value="1"/>
</dbReference>
<keyword evidence="1" id="KW-0472">Membrane</keyword>
<keyword evidence="3" id="KW-1185">Reference proteome</keyword>
<protein>
    <recommendedName>
        <fullName evidence="1">Probable beta-carotene 15,15'-dioxygenase</fullName>
        <ecNumber evidence="1">1.13.11.63</ecNumber>
    </recommendedName>
</protein>
<feature type="transmembrane region" description="Helical" evidence="1">
    <location>
        <begin position="161"/>
        <end position="180"/>
    </location>
</feature>
<dbReference type="Pfam" id="PF15461">
    <property type="entry name" value="BCD"/>
    <property type="match status" value="1"/>
</dbReference>
<feature type="transmembrane region" description="Helical" evidence="1">
    <location>
        <begin position="192"/>
        <end position="217"/>
    </location>
</feature>
<gene>
    <name evidence="2" type="ORF">SAMN06265348_113201</name>
</gene>
<accession>A0A521FLC3</accession>
<dbReference type="NCBIfam" id="TIGR03753">
    <property type="entry name" value="blh_monoox"/>
    <property type="match status" value="1"/>
</dbReference>
<keyword evidence="1" id="KW-0560">Oxidoreductase</keyword>
<organism evidence="2 3">
    <name type="scientific">Pedobacter westerhofensis</name>
    <dbReference type="NCBI Taxonomy" id="425512"/>
    <lineage>
        <taxon>Bacteria</taxon>
        <taxon>Pseudomonadati</taxon>
        <taxon>Bacteroidota</taxon>
        <taxon>Sphingobacteriia</taxon>
        <taxon>Sphingobacteriales</taxon>
        <taxon>Sphingobacteriaceae</taxon>
        <taxon>Pedobacter</taxon>
    </lineage>
</organism>
<feature type="transmembrane region" description="Helical" evidence="1">
    <location>
        <begin position="114"/>
        <end position="132"/>
    </location>
</feature>
<feature type="transmembrane region" description="Helical" evidence="1">
    <location>
        <begin position="67"/>
        <end position="94"/>
    </location>
</feature>
<dbReference type="GO" id="GO:0004497">
    <property type="term" value="F:monooxygenase activity"/>
    <property type="evidence" value="ECO:0007669"/>
    <property type="project" value="UniProtKB-KW"/>
</dbReference>
<feature type="transmembrane region" description="Helical" evidence="1">
    <location>
        <begin position="24"/>
        <end position="46"/>
    </location>
</feature>
<keyword evidence="1" id="KW-0479">Metal-binding</keyword>
<evidence type="ECO:0000256" key="1">
    <source>
        <dbReference type="HAMAP-Rule" id="MF_02093"/>
    </source>
</evidence>
<dbReference type="EC" id="1.13.11.63" evidence="1"/>
<dbReference type="AlphaFoldDB" id="A0A521FLC3"/>
<feature type="transmembrane region" description="Helical" evidence="1">
    <location>
        <begin position="273"/>
        <end position="289"/>
    </location>
</feature>
<keyword evidence="1" id="KW-0408">Iron</keyword>
<comment type="caution">
    <text evidence="1">Lacks conserved residue(s) required for the propagation of feature annotation.</text>
</comment>
<comment type="similarity">
    <text evidence="1">Belongs to the Brp/Blh beta-carotene diooxygenase family.</text>
</comment>
<dbReference type="GO" id="GO:0010436">
    <property type="term" value="F:carotenoid dioxygenase activity"/>
    <property type="evidence" value="ECO:0007669"/>
    <property type="project" value="UniProtKB-UniRule"/>
</dbReference>
<feature type="transmembrane region" description="Helical" evidence="1">
    <location>
        <begin position="246"/>
        <end position="267"/>
    </location>
</feature>
<sequence>MIVISGLILSGFNAYIYPVPEQAQFIFFLSGVIVLGIPHGGADLLVAGQHSRNTNHIFSKAKFNLLYLGNIFLFLLVMIWFPLTGLVLFLLLAAYHFGETDLQCLNIQTLPGDIFIFVYGLLILAVILLPDFHHVCEGLAMLHPDSGTVQILTWMTDNSTAILGGILAIFICSGTLFFAYHQHLLKRHWLQLILLVILIAIVYELPLMLSFSFYFVIWHSLISLKKITVYLSAEEPIHPIFLVKEIFKNSIIALLGVAVLGWAAFAFLDHNDLVLYTILGLAVLTAPHMKVMHQMYRQLNTP</sequence>
<dbReference type="EMBL" id="FXTN01000013">
    <property type="protein sequence ID" value="SMO96975.1"/>
    <property type="molecule type" value="Genomic_DNA"/>
</dbReference>
<name>A0A521FLC3_9SPHI</name>
<keyword evidence="1" id="KW-0812">Transmembrane</keyword>
<dbReference type="GO" id="GO:0005506">
    <property type="term" value="F:iron ion binding"/>
    <property type="evidence" value="ECO:0007669"/>
    <property type="project" value="UniProtKB-UniRule"/>
</dbReference>
<comment type="cofactor">
    <cofactor evidence="1">
        <name>Fe(2+)</name>
        <dbReference type="ChEBI" id="CHEBI:29033"/>
    </cofactor>
</comment>
<keyword evidence="1" id="KW-0223">Dioxygenase</keyword>
<comment type="subcellular location">
    <subcellularLocation>
        <location evidence="1">Cell membrane</location>
        <topology evidence="1">Multi-pass membrane protein</topology>
    </subcellularLocation>
</comment>
<comment type="catalytic activity">
    <reaction evidence="1">
        <text>all-trans-beta-carotene + O2 = 2 all-trans-retinal</text>
        <dbReference type="Rhea" id="RHEA:32887"/>
        <dbReference type="ChEBI" id="CHEBI:15379"/>
        <dbReference type="ChEBI" id="CHEBI:17579"/>
        <dbReference type="ChEBI" id="CHEBI:17898"/>
        <dbReference type="EC" id="1.13.11.63"/>
    </reaction>
</comment>
<keyword evidence="1" id="KW-1133">Transmembrane helix</keyword>
<keyword evidence="2" id="KW-0503">Monooxygenase</keyword>
<dbReference type="Proteomes" id="UP000320300">
    <property type="component" value="Unassembled WGS sequence"/>
</dbReference>
<reference evidence="2 3" key="1">
    <citation type="submission" date="2017-05" db="EMBL/GenBank/DDBJ databases">
        <authorList>
            <person name="Varghese N."/>
            <person name="Submissions S."/>
        </authorList>
    </citation>
    <scope>NUCLEOTIDE SEQUENCE [LARGE SCALE GENOMIC DNA]</scope>
    <source>
        <strain evidence="2 3">DSM 19036</strain>
    </source>
</reference>
<dbReference type="InterPro" id="IPR022270">
    <property type="entry name" value="Blh_diox"/>
</dbReference>
<dbReference type="GO" id="GO:0016121">
    <property type="term" value="P:carotene catabolic process"/>
    <property type="evidence" value="ECO:0007669"/>
    <property type="project" value="UniProtKB-UniRule"/>
</dbReference>
<dbReference type="GO" id="GO:0003834">
    <property type="term" value="F:beta-carotene 15,15'-dioxygenase activity"/>
    <property type="evidence" value="ECO:0007669"/>
    <property type="project" value="UniProtKB-EC"/>
</dbReference>
<dbReference type="GO" id="GO:0005886">
    <property type="term" value="C:plasma membrane"/>
    <property type="evidence" value="ECO:0007669"/>
    <property type="project" value="UniProtKB-SubCell"/>
</dbReference>
<evidence type="ECO:0000313" key="2">
    <source>
        <dbReference type="EMBL" id="SMO96975.1"/>
    </source>
</evidence>
<proteinExistence type="inferred from homology"/>
<comment type="function">
    <text evidence="1">Catalyzes the cleavage of beta-carotene at its central double bond (15,15') to yield two molecules of all-trans-retinal.</text>
</comment>
<keyword evidence="1" id="KW-1003">Cell membrane</keyword>
<evidence type="ECO:0000313" key="3">
    <source>
        <dbReference type="Proteomes" id="UP000320300"/>
    </source>
</evidence>